<dbReference type="Pfam" id="PF00535">
    <property type="entry name" value="Glycos_transf_2"/>
    <property type="match status" value="1"/>
</dbReference>
<dbReference type="InterPro" id="IPR029044">
    <property type="entry name" value="Nucleotide-diphossugar_trans"/>
</dbReference>
<dbReference type="Gene3D" id="3.90.550.10">
    <property type="entry name" value="Spore Coat Polysaccharide Biosynthesis Protein SpsA, Chain A"/>
    <property type="match status" value="1"/>
</dbReference>
<sequence length="283" mass="32152">MRYYIVIPAHNEEDFLKDTLTSILRQSLQPAKVVLVNDNSTDGTEDIIDQFIGLSPIFTKLNTASSAEHMPGSKVINAFKKGLAQLDDHYDFLVKLDADLILPDNYFEKIAYIFKGHPNVGIAGGFVYEQNQQGNWVLNHPMNKNHVRGAFKAYSKGCFKAIGGLRSAMGWDTVDELLAAYNDYEVYTDDYLKVKHLRPTGKAYNAKAKLLQGKAMYTMRYGWAITLIASLKMALKQKKPIALMDNMKGYLEAKKEKKEFLVSKEEGVFIRKLRWANIKKKLL</sequence>
<organism evidence="2 3">
    <name type="scientific">Euzebyella saccharophila</name>
    <dbReference type="NCBI Taxonomy" id="679664"/>
    <lineage>
        <taxon>Bacteria</taxon>
        <taxon>Pseudomonadati</taxon>
        <taxon>Bacteroidota</taxon>
        <taxon>Flavobacteriia</taxon>
        <taxon>Flavobacteriales</taxon>
        <taxon>Flavobacteriaceae</taxon>
        <taxon>Euzebyella</taxon>
    </lineage>
</organism>
<reference evidence="3" key="1">
    <citation type="journal article" date="2019" name="Int. J. Syst. Evol. Microbiol.">
        <title>The Global Catalogue of Microorganisms (GCM) 10K type strain sequencing project: providing services to taxonomists for standard genome sequencing and annotation.</title>
        <authorList>
            <consortium name="The Broad Institute Genomics Platform"/>
            <consortium name="The Broad Institute Genome Sequencing Center for Infectious Disease"/>
            <person name="Wu L."/>
            <person name="Ma J."/>
        </authorList>
    </citation>
    <scope>NUCLEOTIDE SEQUENCE [LARGE SCALE GENOMIC DNA]</scope>
    <source>
        <strain evidence="3">CECT 7477</strain>
    </source>
</reference>
<keyword evidence="3" id="KW-1185">Reference proteome</keyword>
<evidence type="ECO:0000313" key="3">
    <source>
        <dbReference type="Proteomes" id="UP001595814"/>
    </source>
</evidence>
<dbReference type="SUPFAM" id="SSF53448">
    <property type="entry name" value="Nucleotide-diphospho-sugar transferases"/>
    <property type="match status" value="1"/>
</dbReference>
<dbReference type="InterPro" id="IPR001173">
    <property type="entry name" value="Glyco_trans_2-like"/>
</dbReference>
<evidence type="ECO:0000259" key="1">
    <source>
        <dbReference type="Pfam" id="PF00535"/>
    </source>
</evidence>
<name>A0ABV8JN64_9FLAO</name>
<gene>
    <name evidence="2" type="ORF">ACFOUT_04115</name>
</gene>
<dbReference type="InterPro" id="IPR050834">
    <property type="entry name" value="Glycosyltransf_2"/>
</dbReference>
<accession>A0ABV8JN64</accession>
<evidence type="ECO:0000313" key="2">
    <source>
        <dbReference type="EMBL" id="MFC4095046.1"/>
    </source>
</evidence>
<feature type="domain" description="Glycosyltransferase 2-like" evidence="1">
    <location>
        <begin position="5"/>
        <end position="148"/>
    </location>
</feature>
<dbReference type="RefSeq" id="WP_192461229.1">
    <property type="nucleotide sequence ID" value="NZ_JACYFJ010000001.1"/>
</dbReference>
<comment type="caution">
    <text evidence="2">The sequence shown here is derived from an EMBL/GenBank/DDBJ whole genome shotgun (WGS) entry which is preliminary data.</text>
</comment>
<dbReference type="Proteomes" id="UP001595814">
    <property type="component" value="Unassembled WGS sequence"/>
</dbReference>
<protein>
    <submittedName>
        <fullName evidence="2">Glycosyltransferase family 2 protein</fullName>
    </submittedName>
</protein>
<dbReference type="PANTHER" id="PTHR43685:SF2">
    <property type="entry name" value="GLYCOSYLTRANSFERASE 2-LIKE DOMAIN-CONTAINING PROTEIN"/>
    <property type="match status" value="1"/>
</dbReference>
<dbReference type="CDD" id="cd00761">
    <property type="entry name" value="Glyco_tranf_GTA_type"/>
    <property type="match status" value="1"/>
</dbReference>
<dbReference type="EMBL" id="JBHSAW010000004">
    <property type="protein sequence ID" value="MFC4095046.1"/>
    <property type="molecule type" value="Genomic_DNA"/>
</dbReference>
<dbReference type="PANTHER" id="PTHR43685">
    <property type="entry name" value="GLYCOSYLTRANSFERASE"/>
    <property type="match status" value="1"/>
</dbReference>
<proteinExistence type="predicted"/>